<dbReference type="Proteomes" id="UP001500016">
    <property type="component" value="Unassembled WGS sequence"/>
</dbReference>
<feature type="region of interest" description="Disordered" evidence="1">
    <location>
        <begin position="38"/>
        <end position="57"/>
    </location>
</feature>
<reference evidence="2 3" key="1">
    <citation type="journal article" date="2019" name="Int. J. Syst. Evol. Microbiol.">
        <title>The Global Catalogue of Microorganisms (GCM) 10K type strain sequencing project: providing services to taxonomists for standard genome sequencing and annotation.</title>
        <authorList>
            <consortium name="The Broad Institute Genomics Platform"/>
            <consortium name="The Broad Institute Genome Sequencing Center for Infectious Disease"/>
            <person name="Wu L."/>
            <person name="Ma J."/>
        </authorList>
    </citation>
    <scope>NUCLEOTIDE SEQUENCE [LARGE SCALE GENOMIC DNA]</scope>
    <source>
        <strain evidence="2 3">JCM 15478</strain>
    </source>
</reference>
<evidence type="ECO:0000313" key="3">
    <source>
        <dbReference type="Proteomes" id="UP001500016"/>
    </source>
</evidence>
<accession>A0ABN2VVQ9</accession>
<name>A0ABN2VVQ9_9ACTN</name>
<comment type="caution">
    <text evidence="2">The sequence shown here is derived from an EMBL/GenBank/DDBJ whole genome shotgun (WGS) entry which is preliminary data.</text>
</comment>
<dbReference type="EMBL" id="BAAAPE010000007">
    <property type="protein sequence ID" value="GAA2074238.1"/>
    <property type="molecule type" value="Genomic_DNA"/>
</dbReference>
<evidence type="ECO:0000313" key="2">
    <source>
        <dbReference type="EMBL" id="GAA2074238.1"/>
    </source>
</evidence>
<protein>
    <submittedName>
        <fullName evidence="2">Uncharacterized protein</fullName>
    </submittedName>
</protein>
<sequence length="57" mass="5948">MSGSGLSRVSAHRRPLVTAAVAGGLLLALWFVPSANATQEAPKGHPQVTDHQPAHPR</sequence>
<evidence type="ECO:0000256" key="1">
    <source>
        <dbReference type="SAM" id="MobiDB-lite"/>
    </source>
</evidence>
<dbReference type="RefSeq" id="WP_344527699.1">
    <property type="nucleotide sequence ID" value="NZ_BAAAPE010000007.1"/>
</dbReference>
<organism evidence="2 3">
    <name type="scientific">Streptomyces albiaxialis</name>
    <dbReference type="NCBI Taxonomy" id="329523"/>
    <lineage>
        <taxon>Bacteria</taxon>
        <taxon>Bacillati</taxon>
        <taxon>Actinomycetota</taxon>
        <taxon>Actinomycetes</taxon>
        <taxon>Kitasatosporales</taxon>
        <taxon>Streptomycetaceae</taxon>
        <taxon>Streptomyces</taxon>
    </lineage>
</organism>
<proteinExistence type="predicted"/>
<gene>
    <name evidence="2" type="ORF">GCM10009801_28060</name>
</gene>
<keyword evidence="3" id="KW-1185">Reference proteome</keyword>